<feature type="compositionally biased region" description="Low complexity" evidence="1">
    <location>
        <begin position="96"/>
        <end position="112"/>
    </location>
</feature>
<reference evidence="2 3" key="1">
    <citation type="submission" date="2019-08" db="EMBL/GenBank/DDBJ databases">
        <title>Whole genome of Aphis craccivora.</title>
        <authorList>
            <person name="Voronova N.V."/>
            <person name="Shulinski R.S."/>
            <person name="Bandarenka Y.V."/>
            <person name="Zhorov D.G."/>
            <person name="Warner D."/>
        </authorList>
    </citation>
    <scope>NUCLEOTIDE SEQUENCE [LARGE SCALE GENOMIC DNA]</scope>
    <source>
        <strain evidence="2">180601</strain>
        <tissue evidence="2">Whole Body</tissue>
    </source>
</reference>
<evidence type="ECO:0000313" key="3">
    <source>
        <dbReference type="Proteomes" id="UP000478052"/>
    </source>
</evidence>
<comment type="caution">
    <text evidence="2">The sequence shown here is derived from an EMBL/GenBank/DDBJ whole genome shotgun (WGS) entry which is preliminary data.</text>
</comment>
<keyword evidence="3" id="KW-1185">Reference proteome</keyword>
<proteinExistence type="predicted"/>
<sequence length="137" mass="15420">MRTQTVVTIFRRRRAAALVYIILSYIKANTIIINGMRNGRRHRTCRKKKNYNKYINVFFFLPNRVSQSDHVCAAAKIRRRRGGGVITRFGASLNLTSSSSSVSRSRRSASSTADDRTDRQAALGRKLGNRRVTTAAG</sequence>
<name>A0A6G0Z300_APHCR</name>
<evidence type="ECO:0000256" key="1">
    <source>
        <dbReference type="SAM" id="MobiDB-lite"/>
    </source>
</evidence>
<gene>
    <name evidence="2" type="ORF">FWK35_00008439</name>
</gene>
<dbReference type="EMBL" id="VUJU01001592">
    <property type="protein sequence ID" value="KAF0764607.1"/>
    <property type="molecule type" value="Genomic_DNA"/>
</dbReference>
<dbReference type="AlphaFoldDB" id="A0A6G0Z300"/>
<evidence type="ECO:0000313" key="2">
    <source>
        <dbReference type="EMBL" id="KAF0764607.1"/>
    </source>
</evidence>
<protein>
    <submittedName>
        <fullName evidence="2">Uncharacterized protein</fullName>
    </submittedName>
</protein>
<organism evidence="2 3">
    <name type="scientific">Aphis craccivora</name>
    <name type="common">Cowpea aphid</name>
    <dbReference type="NCBI Taxonomy" id="307492"/>
    <lineage>
        <taxon>Eukaryota</taxon>
        <taxon>Metazoa</taxon>
        <taxon>Ecdysozoa</taxon>
        <taxon>Arthropoda</taxon>
        <taxon>Hexapoda</taxon>
        <taxon>Insecta</taxon>
        <taxon>Pterygota</taxon>
        <taxon>Neoptera</taxon>
        <taxon>Paraneoptera</taxon>
        <taxon>Hemiptera</taxon>
        <taxon>Sternorrhyncha</taxon>
        <taxon>Aphidomorpha</taxon>
        <taxon>Aphidoidea</taxon>
        <taxon>Aphididae</taxon>
        <taxon>Aphidini</taxon>
        <taxon>Aphis</taxon>
        <taxon>Aphis</taxon>
    </lineage>
</organism>
<feature type="region of interest" description="Disordered" evidence="1">
    <location>
        <begin position="96"/>
        <end position="137"/>
    </location>
</feature>
<accession>A0A6G0Z300</accession>
<dbReference type="Proteomes" id="UP000478052">
    <property type="component" value="Unassembled WGS sequence"/>
</dbReference>